<dbReference type="GO" id="GO:0006891">
    <property type="term" value="P:intra-Golgi vesicle-mediated transport"/>
    <property type="evidence" value="ECO:0007669"/>
    <property type="project" value="TreeGrafter"/>
</dbReference>
<feature type="domain" description="Conserved oligomeric Golgi complex subunit 3 N-terminal" evidence="10">
    <location>
        <begin position="182"/>
        <end position="323"/>
    </location>
</feature>
<evidence type="ECO:0000256" key="3">
    <source>
        <dbReference type="ARBA" id="ARBA00020976"/>
    </source>
</evidence>
<keyword evidence="4" id="KW-0813">Transport</keyword>
<evidence type="ECO:0000313" key="13">
    <source>
        <dbReference type="Proteomes" id="UP000279259"/>
    </source>
</evidence>
<keyword evidence="5" id="KW-0653">Protein transport</keyword>
<evidence type="ECO:0000256" key="7">
    <source>
        <dbReference type="ARBA" id="ARBA00023136"/>
    </source>
</evidence>
<proteinExistence type="inferred from homology"/>
<feature type="region of interest" description="Disordered" evidence="9">
    <location>
        <begin position="1036"/>
        <end position="1055"/>
    </location>
</feature>
<organism evidence="12 13">
    <name type="scientific">Saitozyma podzolica</name>
    <dbReference type="NCBI Taxonomy" id="1890683"/>
    <lineage>
        <taxon>Eukaryota</taxon>
        <taxon>Fungi</taxon>
        <taxon>Dikarya</taxon>
        <taxon>Basidiomycota</taxon>
        <taxon>Agaricomycotina</taxon>
        <taxon>Tremellomycetes</taxon>
        <taxon>Tremellales</taxon>
        <taxon>Trimorphomycetaceae</taxon>
        <taxon>Saitozyma</taxon>
    </lineage>
</organism>
<dbReference type="GO" id="GO:0006886">
    <property type="term" value="P:intracellular protein transport"/>
    <property type="evidence" value="ECO:0007669"/>
    <property type="project" value="InterPro"/>
</dbReference>
<feature type="region of interest" description="Disordered" evidence="9">
    <location>
        <begin position="79"/>
        <end position="134"/>
    </location>
</feature>
<evidence type="ECO:0000256" key="1">
    <source>
        <dbReference type="ARBA" id="ARBA00004395"/>
    </source>
</evidence>
<feature type="region of interest" description="Disordered" evidence="9">
    <location>
        <begin position="1"/>
        <end position="45"/>
    </location>
</feature>
<accession>A0A427YCA0</accession>
<dbReference type="GO" id="GO:0005801">
    <property type="term" value="C:cis-Golgi network"/>
    <property type="evidence" value="ECO:0007669"/>
    <property type="project" value="InterPro"/>
</dbReference>
<evidence type="ECO:0000256" key="8">
    <source>
        <dbReference type="ARBA" id="ARBA00031339"/>
    </source>
</evidence>
<dbReference type="AlphaFoldDB" id="A0A427YCA0"/>
<comment type="caution">
    <text evidence="12">The sequence shown here is derived from an EMBL/GenBank/DDBJ whole genome shotgun (WGS) entry which is preliminary data.</text>
</comment>
<evidence type="ECO:0000259" key="10">
    <source>
        <dbReference type="Pfam" id="PF04136"/>
    </source>
</evidence>
<dbReference type="PANTHER" id="PTHR13302">
    <property type="entry name" value="CONSERVED OLIGOMERIC GOLGI COMPLEX COMPONENT 3"/>
    <property type="match status" value="1"/>
</dbReference>
<feature type="compositionally biased region" description="Polar residues" evidence="9">
    <location>
        <begin position="555"/>
        <end position="568"/>
    </location>
</feature>
<feature type="compositionally biased region" description="Pro residues" evidence="9">
    <location>
        <begin position="121"/>
        <end position="130"/>
    </location>
</feature>
<name>A0A427YCA0_9TREE</name>
<evidence type="ECO:0000256" key="6">
    <source>
        <dbReference type="ARBA" id="ARBA00023034"/>
    </source>
</evidence>
<dbReference type="InterPro" id="IPR048685">
    <property type="entry name" value="COG3_C"/>
</dbReference>
<comment type="subcellular location">
    <subcellularLocation>
        <location evidence="1">Golgi apparatus membrane</location>
        <topology evidence="1">Peripheral membrane protein</topology>
    </subcellularLocation>
</comment>
<dbReference type="PANTHER" id="PTHR13302:SF8">
    <property type="entry name" value="CONSERVED OLIGOMERIC GOLGI COMPLEX SUBUNIT 3"/>
    <property type="match status" value="1"/>
</dbReference>
<gene>
    <name evidence="12" type="primary">COG3</name>
    <name evidence="12" type="ORF">EHS25_002978</name>
</gene>
<dbReference type="Proteomes" id="UP000279259">
    <property type="component" value="Unassembled WGS sequence"/>
</dbReference>
<dbReference type="GO" id="GO:0017119">
    <property type="term" value="C:Golgi transport complex"/>
    <property type="evidence" value="ECO:0007669"/>
    <property type="project" value="TreeGrafter"/>
</dbReference>
<evidence type="ECO:0000256" key="5">
    <source>
        <dbReference type="ARBA" id="ARBA00022927"/>
    </source>
</evidence>
<feature type="domain" description="Conserved oligomeric Golgi complex subunit 3 C-terminal" evidence="11">
    <location>
        <begin position="344"/>
        <end position="743"/>
    </location>
</feature>
<feature type="region of interest" description="Disordered" evidence="9">
    <location>
        <begin position="522"/>
        <end position="585"/>
    </location>
</feature>
<feature type="compositionally biased region" description="Polar residues" evidence="9">
    <location>
        <begin position="31"/>
        <end position="41"/>
    </location>
</feature>
<dbReference type="OrthoDB" id="296793at2759"/>
<dbReference type="GO" id="GO:0000139">
    <property type="term" value="C:Golgi membrane"/>
    <property type="evidence" value="ECO:0007669"/>
    <property type="project" value="UniProtKB-SubCell"/>
</dbReference>
<protein>
    <recommendedName>
        <fullName evidence="3">Conserved oligomeric Golgi complex subunit 3</fullName>
    </recommendedName>
    <alternativeName>
        <fullName evidence="8">Component of oligomeric Golgi complex 3</fullName>
    </alternativeName>
</protein>
<evidence type="ECO:0000256" key="9">
    <source>
        <dbReference type="SAM" id="MobiDB-lite"/>
    </source>
</evidence>
<comment type="similarity">
    <text evidence="2">Belongs to the COG3 family.</text>
</comment>
<dbReference type="InterPro" id="IPR007265">
    <property type="entry name" value="COG_su3"/>
</dbReference>
<evidence type="ECO:0000259" key="11">
    <source>
        <dbReference type="Pfam" id="PF20671"/>
    </source>
</evidence>
<evidence type="ECO:0000313" key="12">
    <source>
        <dbReference type="EMBL" id="RSH88750.1"/>
    </source>
</evidence>
<dbReference type="STRING" id="1890683.A0A427YCA0"/>
<dbReference type="Pfam" id="PF20671">
    <property type="entry name" value="COG3_C"/>
    <property type="match status" value="1"/>
</dbReference>
<keyword evidence="13" id="KW-1185">Reference proteome</keyword>
<feature type="region of interest" description="Disordered" evidence="9">
    <location>
        <begin position="941"/>
        <end position="980"/>
    </location>
</feature>
<reference evidence="12 13" key="1">
    <citation type="submission" date="2018-11" db="EMBL/GenBank/DDBJ databases">
        <title>Genome sequence of Saitozyma podzolica DSM 27192.</title>
        <authorList>
            <person name="Aliyu H."/>
            <person name="Gorte O."/>
            <person name="Ochsenreither K."/>
        </authorList>
    </citation>
    <scope>NUCLEOTIDE SEQUENCE [LARGE SCALE GENOMIC DNA]</scope>
    <source>
        <strain evidence="12 13">DSM 27192</strain>
    </source>
</reference>
<dbReference type="GO" id="GO:0007030">
    <property type="term" value="P:Golgi organization"/>
    <property type="evidence" value="ECO:0007669"/>
    <property type="project" value="TreeGrafter"/>
</dbReference>
<keyword evidence="6" id="KW-0333">Golgi apparatus</keyword>
<keyword evidence="7" id="KW-0472">Membrane</keyword>
<feature type="compositionally biased region" description="Low complexity" evidence="9">
    <location>
        <begin position="538"/>
        <end position="554"/>
    </location>
</feature>
<dbReference type="EMBL" id="RSCD01000016">
    <property type="protein sequence ID" value="RSH88750.1"/>
    <property type="molecule type" value="Genomic_DNA"/>
</dbReference>
<feature type="region of interest" description="Disordered" evidence="9">
    <location>
        <begin position="867"/>
        <end position="893"/>
    </location>
</feature>
<dbReference type="Pfam" id="PF04136">
    <property type="entry name" value="COG3_N"/>
    <property type="match status" value="1"/>
</dbReference>
<evidence type="ECO:0000256" key="4">
    <source>
        <dbReference type="ARBA" id="ARBA00022448"/>
    </source>
</evidence>
<evidence type="ECO:0000256" key="2">
    <source>
        <dbReference type="ARBA" id="ARBA00009936"/>
    </source>
</evidence>
<dbReference type="InterPro" id="IPR048320">
    <property type="entry name" value="COG3_N"/>
</dbReference>
<sequence length="1055" mass="116043">MSRPHTPGGFNVRRPPIQTNLPASASSSSSHLPATSRSGTPSLGRATISLEEWERITPLSDEQLASIAVVKEKLGQRPLPEKFTKSADAGPSSRPSTPIAARPARLAHLILSPSPSRSRPPSAPSSPAPHSPAAFGSSTYLAPFDPLHPASIATPQQFLDHFAALTLSTEHEQDSLYRDHLAEIVGLREKCDGLIELIKEGQGEVGEMLKCLGYVEERSESLRGACEDLLEEQVHLLTHTSQLAHRLTFFTFLESAQRMLNTPSNNLVLNDDFLPMVKRLEECLSYLGEHRDFKDAELYLIRYQQCMTRSMTLIKIYFVNTIKSLGLEVGAKLAQRNLSDTAAHALLYTKFSSLANSLRPLIAELETRVSTSPDDLASLLAECHSAWMTARQSLMGGRVGNEVSRMDPGRSDLVDLTRAGCSYLKQTCMDEFNLFKEFFLSGEPPLYGFLESLCDYLYDHLRPRILHEPSLEVLCGVCTVLQALMVHDVSDMPNEDDLEEVLYSPDSTPGLSPWQLDGGGAGGGDYFSRSPRDRGDVSVRQSSFRQNSNSNSHSYPGSNRSTPRQYTASLPRRDSRRSQARKHKPLSRLHTEVLLKMVLQDAQTRLVFRAQALISADVQYYAPKEGDLDYPRSCPRARLSQRQVSLSLDEDDDNEPAFLSLPPPDAQSSWYPSLRVTLWVLSCLYSYVDSAVFEDLAQEAILSCRRSLSTASDLLAAKKDKKVDARLFLVRHLLILKEMTAGLELGRRSGRREWAGVTDFLRSLLENATSMLGYARGSIVKAADYVPDAKTSRTNARGDHGGSSTPFQLVVPNPVPVRRVRTVLISRKDVDRELKRACEDLILYCTSSATSPLREFLDKCTAYLASKSPPPPQVVSTNPGATHPGTHASGDLASQSFATPEKVKQVHDEFKSGVTSRVEVWKNQMMVYLQDEETVRVLIPPAQADQDRDTELSPPPSYPGSKDSQTPSLEPPRNPPSADRSVRLQNAIVDAYRQFHDLVRAEYDFSTAASIMTPSAVMALLTTATAAVAAAGPGSNGFNGANGSSGPNGSNGFKI</sequence>